<dbReference type="Proteomes" id="UP001163046">
    <property type="component" value="Unassembled WGS sequence"/>
</dbReference>
<evidence type="ECO:0000313" key="2">
    <source>
        <dbReference type="EMBL" id="KAJ7394486.1"/>
    </source>
</evidence>
<organism evidence="2 3">
    <name type="scientific">Desmophyllum pertusum</name>
    <dbReference type="NCBI Taxonomy" id="174260"/>
    <lineage>
        <taxon>Eukaryota</taxon>
        <taxon>Metazoa</taxon>
        <taxon>Cnidaria</taxon>
        <taxon>Anthozoa</taxon>
        <taxon>Hexacorallia</taxon>
        <taxon>Scleractinia</taxon>
        <taxon>Caryophylliina</taxon>
        <taxon>Caryophylliidae</taxon>
        <taxon>Desmophyllum</taxon>
    </lineage>
</organism>
<feature type="signal peptide" evidence="1">
    <location>
        <begin position="1"/>
        <end position="22"/>
    </location>
</feature>
<comment type="caution">
    <text evidence="2">The sequence shown here is derived from an EMBL/GenBank/DDBJ whole genome shotgun (WGS) entry which is preliminary data.</text>
</comment>
<name>A0A9X0A6R9_9CNID</name>
<dbReference type="EMBL" id="MU825396">
    <property type="protein sequence ID" value="KAJ7394486.1"/>
    <property type="molecule type" value="Genomic_DNA"/>
</dbReference>
<evidence type="ECO:0000313" key="3">
    <source>
        <dbReference type="Proteomes" id="UP001163046"/>
    </source>
</evidence>
<evidence type="ECO:0000256" key="1">
    <source>
        <dbReference type="SAM" id="SignalP"/>
    </source>
</evidence>
<accession>A0A9X0A6R9</accession>
<reference evidence="2" key="1">
    <citation type="submission" date="2023-01" db="EMBL/GenBank/DDBJ databases">
        <title>Genome assembly of the deep-sea coral Lophelia pertusa.</title>
        <authorList>
            <person name="Herrera S."/>
            <person name="Cordes E."/>
        </authorList>
    </citation>
    <scope>NUCLEOTIDE SEQUENCE</scope>
    <source>
        <strain evidence="2">USNM1676648</strain>
        <tissue evidence="2">Polyp</tissue>
    </source>
</reference>
<feature type="chain" id="PRO_5040827970" evidence="1">
    <location>
        <begin position="23"/>
        <end position="89"/>
    </location>
</feature>
<gene>
    <name evidence="2" type="ORF">OS493_000298</name>
</gene>
<keyword evidence="1" id="KW-0732">Signal</keyword>
<sequence>MAKHLVIFVLMVIAFCAKDTHGQIDDDSKVGQYEIPRRVPELFPRTCGLHSWKNCARRRSSAIKKTVRPPKAILNLRNKNDFEDILEDK</sequence>
<protein>
    <submittedName>
        <fullName evidence="2">Uncharacterized protein</fullName>
    </submittedName>
</protein>
<dbReference type="AlphaFoldDB" id="A0A9X0A6R9"/>
<proteinExistence type="predicted"/>
<keyword evidence="3" id="KW-1185">Reference proteome</keyword>